<dbReference type="EC" id="2.4.2.17" evidence="3 10"/>
<dbReference type="AlphaFoldDB" id="A0A7M3T5P3"/>
<keyword evidence="7 12" id="KW-0808">Transferase</keyword>
<evidence type="ECO:0000256" key="3">
    <source>
        <dbReference type="ARBA" id="ARBA00011946"/>
    </source>
</evidence>
<feature type="domain" description="ATP phosphoribosyltransferase catalytic" evidence="11">
    <location>
        <begin position="54"/>
        <end position="213"/>
    </location>
</feature>
<keyword evidence="5" id="KW-0028">Amino-acid biosynthesis</keyword>
<keyword evidence="8" id="KW-0368">Histidine biosynthesis</keyword>
<dbReference type="Gene3D" id="3.40.190.10">
    <property type="entry name" value="Periplasmic binding protein-like II"/>
    <property type="match status" value="2"/>
</dbReference>
<evidence type="ECO:0000256" key="6">
    <source>
        <dbReference type="ARBA" id="ARBA00022676"/>
    </source>
</evidence>
<comment type="function">
    <text evidence="9">Catalyzes the condensation of ATP and 5-phosphoribose 1-diphosphate to form N'-(5'-phosphoribosyl)-ATP (PR-ATP). Has a crucial role in the pathway because the rate of histidine biosynthesis seems to be controlled primarily by regulation of HisG enzymatic activity.</text>
</comment>
<dbReference type="InterPro" id="IPR013820">
    <property type="entry name" value="ATP_PRibTrfase_cat"/>
</dbReference>
<evidence type="ECO:0000313" key="13">
    <source>
        <dbReference type="Proteomes" id="UP000503336"/>
    </source>
</evidence>
<proteinExistence type="predicted"/>
<dbReference type="Proteomes" id="UP000503336">
    <property type="component" value="Chromosome"/>
</dbReference>
<keyword evidence="6 12" id="KW-0328">Glycosyltransferase</keyword>
<dbReference type="Pfam" id="PF01634">
    <property type="entry name" value="HisG"/>
    <property type="match status" value="1"/>
</dbReference>
<evidence type="ECO:0000256" key="10">
    <source>
        <dbReference type="NCBIfam" id="TIGR00070"/>
    </source>
</evidence>
<organism evidence="12 13">
    <name type="scientific">Pikeienuella piscinae</name>
    <dbReference type="NCBI Taxonomy" id="2748098"/>
    <lineage>
        <taxon>Bacteria</taxon>
        <taxon>Pseudomonadati</taxon>
        <taxon>Pseudomonadota</taxon>
        <taxon>Alphaproteobacteria</taxon>
        <taxon>Rhodobacterales</taxon>
        <taxon>Paracoccaceae</taxon>
        <taxon>Pikeienuella</taxon>
    </lineage>
</organism>
<evidence type="ECO:0000256" key="4">
    <source>
        <dbReference type="ARBA" id="ARBA00020998"/>
    </source>
</evidence>
<dbReference type="KEGG" id="hdh:G5B40_18875"/>
<reference evidence="12 13" key="1">
    <citation type="submission" date="2020-02" db="EMBL/GenBank/DDBJ databases">
        <title>complete genome sequence of Rhodobacteraceae bacterium.</title>
        <authorList>
            <person name="Park J."/>
            <person name="Kim Y.-S."/>
            <person name="Kim K.-H."/>
        </authorList>
    </citation>
    <scope>NUCLEOTIDE SEQUENCE [LARGE SCALE GENOMIC DNA]</scope>
    <source>
        <strain evidence="12 13">RR4-56</strain>
    </source>
</reference>
<evidence type="ECO:0000313" key="12">
    <source>
        <dbReference type="EMBL" id="QIE57324.1"/>
    </source>
</evidence>
<evidence type="ECO:0000256" key="5">
    <source>
        <dbReference type="ARBA" id="ARBA00022605"/>
    </source>
</evidence>
<name>A0A7M3T5P3_9RHOB</name>
<protein>
    <recommendedName>
        <fullName evidence="4 10">ATP phosphoribosyltransferase</fullName>
        <ecNumber evidence="3 10">2.4.2.17</ecNumber>
    </recommendedName>
</protein>
<keyword evidence="13" id="KW-1185">Reference proteome</keyword>
<accession>A0A7M3T5P3</accession>
<dbReference type="NCBIfam" id="TIGR00070">
    <property type="entry name" value="hisG"/>
    <property type="match status" value="1"/>
</dbReference>
<dbReference type="RefSeq" id="WP_165102058.1">
    <property type="nucleotide sequence ID" value="NZ_CP049056.1"/>
</dbReference>
<evidence type="ECO:0000256" key="7">
    <source>
        <dbReference type="ARBA" id="ARBA00022679"/>
    </source>
</evidence>
<dbReference type="PANTHER" id="PTHR21403">
    <property type="entry name" value="ATP PHOSPHORIBOSYLTRANSFERASE ATP-PRTASE"/>
    <property type="match status" value="1"/>
</dbReference>
<evidence type="ECO:0000256" key="1">
    <source>
        <dbReference type="ARBA" id="ARBA00000915"/>
    </source>
</evidence>
<evidence type="ECO:0000256" key="9">
    <source>
        <dbReference type="ARBA" id="ARBA00024861"/>
    </source>
</evidence>
<comment type="pathway">
    <text evidence="2">Amino-acid biosynthesis; L-histidine biosynthesis; L-histidine from 5-phospho-alpha-D-ribose 1-diphosphate: step 1/9.</text>
</comment>
<dbReference type="UniPathway" id="UPA00031">
    <property type="reaction ID" value="UER00006"/>
</dbReference>
<dbReference type="SUPFAM" id="SSF53850">
    <property type="entry name" value="Periplasmic binding protein-like II"/>
    <property type="match status" value="1"/>
</dbReference>
<dbReference type="InterPro" id="IPR001348">
    <property type="entry name" value="ATP_PRibTrfase_HisG"/>
</dbReference>
<dbReference type="GO" id="GO:0000105">
    <property type="term" value="P:L-histidine biosynthetic process"/>
    <property type="evidence" value="ECO:0007669"/>
    <property type="project" value="UniProtKB-UniRule"/>
</dbReference>
<evidence type="ECO:0000259" key="11">
    <source>
        <dbReference type="Pfam" id="PF01634"/>
    </source>
</evidence>
<evidence type="ECO:0000256" key="2">
    <source>
        <dbReference type="ARBA" id="ARBA00004667"/>
    </source>
</evidence>
<evidence type="ECO:0000256" key="8">
    <source>
        <dbReference type="ARBA" id="ARBA00023102"/>
    </source>
</evidence>
<comment type="catalytic activity">
    <reaction evidence="1">
        <text>1-(5-phospho-beta-D-ribosyl)-ATP + diphosphate = 5-phospho-alpha-D-ribose 1-diphosphate + ATP</text>
        <dbReference type="Rhea" id="RHEA:18473"/>
        <dbReference type="ChEBI" id="CHEBI:30616"/>
        <dbReference type="ChEBI" id="CHEBI:33019"/>
        <dbReference type="ChEBI" id="CHEBI:58017"/>
        <dbReference type="ChEBI" id="CHEBI:73183"/>
        <dbReference type="EC" id="2.4.2.17"/>
    </reaction>
</comment>
<dbReference type="EMBL" id="CP049056">
    <property type="protein sequence ID" value="QIE57324.1"/>
    <property type="molecule type" value="Genomic_DNA"/>
</dbReference>
<dbReference type="GO" id="GO:0005737">
    <property type="term" value="C:cytoplasm"/>
    <property type="evidence" value="ECO:0007669"/>
    <property type="project" value="InterPro"/>
</dbReference>
<sequence>MSVKLGLPSKGRLQEASVEWLAARGVNVERADEGREYAGRITGVEGVELQLLSAAEIPLELAAGRIHLGVTGEDLIRETIPGWEAKVDLGPALGFGHADLIVAVPAIWVDVETLHDLDAAAAQFRRRHGRRLRIATKYHSLARSFLTARGVADYRLVDSQGATEATALNLTAEAIIDITSSGETLRANHLKPLADGLILASEARLCRSLTAPTDAADAAVLAALRSRIGA</sequence>
<gene>
    <name evidence="12" type="ORF">G5B40_18875</name>
</gene>
<dbReference type="PANTHER" id="PTHR21403:SF8">
    <property type="entry name" value="ATP PHOSPHORIBOSYLTRANSFERASE"/>
    <property type="match status" value="1"/>
</dbReference>
<dbReference type="GO" id="GO:0003879">
    <property type="term" value="F:ATP phosphoribosyltransferase activity"/>
    <property type="evidence" value="ECO:0007669"/>
    <property type="project" value="UniProtKB-UniRule"/>
</dbReference>